<name>D5P4A6_9MYCO</name>
<evidence type="ECO:0000313" key="1">
    <source>
        <dbReference type="EMBL" id="EFG79103.1"/>
    </source>
</evidence>
<dbReference type="SUPFAM" id="SSF55961">
    <property type="entry name" value="Bet v1-like"/>
    <property type="match status" value="1"/>
</dbReference>
<keyword evidence="2" id="KW-1185">Reference proteome</keyword>
<organism evidence="1 2">
    <name type="scientific">Mycobacterium parascrofulaceum ATCC BAA-614</name>
    <dbReference type="NCBI Taxonomy" id="525368"/>
    <lineage>
        <taxon>Bacteria</taxon>
        <taxon>Bacillati</taxon>
        <taxon>Actinomycetota</taxon>
        <taxon>Actinomycetes</taxon>
        <taxon>Mycobacteriales</taxon>
        <taxon>Mycobacteriaceae</taxon>
        <taxon>Mycobacterium</taxon>
        <taxon>Mycobacterium simiae complex</taxon>
    </lineage>
</organism>
<dbReference type="InterPro" id="IPR023393">
    <property type="entry name" value="START-like_dom_sf"/>
</dbReference>
<proteinExistence type="predicted"/>
<sequence length="177" mass="19340">MQRRDGGRDGGSGVNYVNFAKDQVLGAVKKVTAMQPRPSGGQTVTIACPVERIEQFWHDPEQMSIVLGDIAEVELRGPDRYRWRLLAGPKTVWDSELIPEPEGLRFVGTGDAKQITVTYRPAPGQLGTEVTLRATTPAPDLLAGAAAFKVLYRLRALMQTGEVPTVRTNPSARKSAR</sequence>
<protein>
    <recommendedName>
        <fullName evidence="3">Polyketide cyclase/dehydrase</fullName>
    </recommendedName>
</protein>
<reference evidence="1 2" key="1">
    <citation type="submission" date="2010-04" db="EMBL/GenBank/DDBJ databases">
        <authorList>
            <person name="Muzny D."/>
            <person name="Qin X."/>
            <person name="Deng J."/>
            <person name="Jiang H."/>
            <person name="Liu Y."/>
            <person name="Qu J."/>
            <person name="Song X.-Z."/>
            <person name="Zhang L."/>
            <person name="Thornton R."/>
            <person name="Coyle M."/>
            <person name="Francisco L."/>
            <person name="Jackson L."/>
            <person name="Javaid M."/>
            <person name="Korchina V."/>
            <person name="Kovar C."/>
            <person name="Mata R."/>
            <person name="Mathew T."/>
            <person name="Ngo R."/>
            <person name="Nguyen L."/>
            <person name="Nguyen N."/>
            <person name="Okwuonu G."/>
            <person name="Ongeri F."/>
            <person name="Pham C."/>
            <person name="Simmons D."/>
            <person name="Wilczek-Boney K."/>
            <person name="Hale W."/>
            <person name="Jakkamsetti A."/>
            <person name="Pham P."/>
            <person name="Ruth R."/>
            <person name="San Lucas F."/>
            <person name="Warren J."/>
            <person name="Zhang J."/>
            <person name="Zhao Z."/>
            <person name="Zhou C."/>
            <person name="Zhu D."/>
            <person name="Lee S."/>
            <person name="Bess C."/>
            <person name="Blankenburg K."/>
            <person name="Forbes L."/>
            <person name="Fu Q."/>
            <person name="Gubbala S."/>
            <person name="Hirani K."/>
            <person name="Jayaseelan J.C."/>
            <person name="Lara F."/>
            <person name="Munidasa M."/>
            <person name="Palculict T."/>
            <person name="Patil S."/>
            <person name="Pu L.-L."/>
            <person name="Saada N."/>
            <person name="Tang L."/>
            <person name="Weissenberger G."/>
            <person name="Zhu Y."/>
            <person name="Hemphill L."/>
            <person name="Shang Y."/>
            <person name="Youmans B."/>
            <person name="Ayvaz T."/>
            <person name="Ross M."/>
            <person name="Santibanez J."/>
            <person name="Aqrawi P."/>
            <person name="Gross S."/>
            <person name="Joshi V."/>
            <person name="Fowler G."/>
            <person name="Nazareth L."/>
            <person name="Reid J."/>
            <person name="Worley K."/>
            <person name="Petrosino J."/>
            <person name="Highlander S."/>
            <person name="Gibbs R."/>
        </authorList>
    </citation>
    <scope>NUCLEOTIDE SEQUENCE [LARGE SCALE GENOMIC DNA]</scope>
    <source>
        <strain evidence="1 2">ATCC BAA-614</strain>
    </source>
</reference>
<dbReference type="AlphaFoldDB" id="D5P4A6"/>
<evidence type="ECO:0000313" key="2">
    <source>
        <dbReference type="Proteomes" id="UP000003653"/>
    </source>
</evidence>
<accession>D5P4A6</accession>
<dbReference type="HOGENOM" id="CLU_079860_2_0_11"/>
<dbReference type="EMBL" id="ADNV01000083">
    <property type="protein sequence ID" value="EFG79103.1"/>
    <property type="molecule type" value="Genomic_DNA"/>
</dbReference>
<comment type="caution">
    <text evidence="1">The sequence shown here is derived from an EMBL/GenBank/DDBJ whole genome shotgun (WGS) entry which is preliminary data.</text>
</comment>
<dbReference type="eggNOG" id="COG5637">
    <property type="taxonomic scope" value="Bacteria"/>
</dbReference>
<dbReference type="Gene3D" id="3.30.530.20">
    <property type="match status" value="1"/>
</dbReference>
<dbReference type="Proteomes" id="UP000003653">
    <property type="component" value="Unassembled WGS sequence"/>
</dbReference>
<gene>
    <name evidence="1" type="ORF">HMPREF0591_1000</name>
</gene>
<evidence type="ECO:0008006" key="3">
    <source>
        <dbReference type="Google" id="ProtNLM"/>
    </source>
</evidence>